<dbReference type="AlphaFoldDB" id="A0A1I7XP50"/>
<organism evidence="4 5">
    <name type="scientific">Heterorhabditis bacteriophora</name>
    <name type="common">Entomopathogenic nematode worm</name>
    <dbReference type="NCBI Taxonomy" id="37862"/>
    <lineage>
        <taxon>Eukaryota</taxon>
        <taxon>Metazoa</taxon>
        <taxon>Ecdysozoa</taxon>
        <taxon>Nematoda</taxon>
        <taxon>Chromadorea</taxon>
        <taxon>Rhabditida</taxon>
        <taxon>Rhabditina</taxon>
        <taxon>Rhabditomorpha</taxon>
        <taxon>Strongyloidea</taxon>
        <taxon>Heterorhabditidae</taxon>
        <taxon>Heterorhabditis</taxon>
    </lineage>
</organism>
<evidence type="ECO:0000256" key="3">
    <source>
        <dbReference type="SAM" id="Phobius"/>
    </source>
</evidence>
<dbReference type="PROSITE" id="PS50088">
    <property type="entry name" value="ANK_REPEAT"/>
    <property type="match status" value="1"/>
</dbReference>
<feature type="compositionally biased region" description="Basic residues" evidence="2">
    <location>
        <begin position="131"/>
        <end position="142"/>
    </location>
</feature>
<dbReference type="PROSITE" id="PS50297">
    <property type="entry name" value="ANK_REP_REGION"/>
    <property type="match status" value="1"/>
</dbReference>
<keyword evidence="3" id="KW-0472">Membrane</keyword>
<keyword evidence="1" id="KW-0040">ANK repeat</keyword>
<feature type="region of interest" description="Disordered" evidence="2">
    <location>
        <begin position="62"/>
        <end position="95"/>
    </location>
</feature>
<dbReference type="PRINTS" id="PR01415">
    <property type="entry name" value="ANKYRIN"/>
</dbReference>
<reference evidence="5" key="1">
    <citation type="submission" date="2016-11" db="UniProtKB">
        <authorList>
            <consortium name="WormBaseParasite"/>
        </authorList>
    </citation>
    <scope>IDENTIFICATION</scope>
</reference>
<evidence type="ECO:0000313" key="5">
    <source>
        <dbReference type="WBParaSite" id="Hba_19516"/>
    </source>
</evidence>
<dbReference type="PANTHER" id="PTHR24149:SF14">
    <property type="entry name" value="ANKYRIN REPEAT DOMAIN 12"/>
    <property type="match status" value="1"/>
</dbReference>
<dbReference type="Proteomes" id="UP000095283">
    <property type="component" value="Unplaced"/>
</dbReference>
<accession>A0A1I7XP50</accession>
<dbReference type="Gene3D" id="1.25.40.20">
    <property type="entry name" value="Ankyrin repeat-containing domain"/>
    <property type="match status" value="1"/>
</dbReference>
<protein>
    <submittedName>
        <fullName evidence="5">ANK_REP_REGION domain-containing protein</fullName>
    </submittedName>
</protein>
<dbReference type="SUPFAM" id="SSF48403">
    <property type="entry name" value="Ankyrin repeat"/>
    <property type="match status" value="1"/>
</dbReference>
<dbReference type="InterPro" id="IPR002110">
    <property type="entry name" value="Ankyrin_rpt"/>
</dbReference>
<feature type="transmembrane region" description="Helical" evidence="3">
    <location>
        <begin position="20"/>
        <end position="45"/>
    </location>
</feature>
<keyword evidence="3" id="KW-0812">Transmembrane</keyword>
<evidence type="ECO:0000256" key="2">
    <source>
        <dbReference type="SAM" id="MobiDB-lite"/>
    </source>
</evidence>
<evidence type="ECO:0000256" key="1">
    <source>
        <dbReference type="PROSITE-ProRule" id="PRU00023"/>
    </source>
</evidence>
<evidence type="ECO:0000313" key="4">
    <source>
        <dbReference type="Proteomes" id="UP000095283"/>
    </source>
</evidence>
<sequence>MIQVEISWDDILDYRVVDGGMAFVTIFGVMTRIFPLLLCHLSIVLSFRFMIGWDHVEMSRVSETSETDCDRREGVDALKKKRPGEQSRSSSPSVVPTLYPVSVRQQLALIKQMEQPSPSGSIDGDGTIPTSRKRVSRVHKKNDRGETPLHVAARKGDGALCAQLLAEGYFYRFNYKRIQLKIQVTSCEINLIIWLLTGAEVNCGDYAGWTPLHEACSHDRFSTAEVNGANVNLSSLDDDTPLHDAALIWLLLKHGADRELRNKAHKRAIDLCDEDTEAHCLLASEHLPEKCPSESPPYSLESAVGNSVDQDKDDSEPILSTEDCTVRSIDMEYGMRIPIDMPISVFVSSPSHLQTESVLLERDGTSAVVEQDLLMSKCNNTTSKNTLFSSEPVCDMSLTEHEEDHFEDSLPSSLSREDPSDTHKKIQNQLKNTGVELSPEALDPSADIMQVSEEAVSNDRHTDCGQVCLSFIVFKITL</sequence>
<dbReference type="InterPro" id="IPR036770">
    <property type="entry name" value="Ankyrin_rpt-contain_sf"/>
</dbReference>
<keyword evidence="3" id="KW-1133">Transmembrane helix</keyword>
<dbReference type="InterPro" id="IPR053210">
    <property type="entry name" value="ANKRD12"/>
</dbReference>
<dbReference type="GO" id="GO:0005654">
    <property type="term" value="C:nucleoplasm"/>
    <property type="evidence" value="ECO:0007669"/>
    <property type="project" value="TreeGrafter"/>
</dbReference>
<dbReference type="WBParaSite" id="Hba_19516">
    <property type="protein sequence ID" value="Hba_19516"/>
    <property type="gene ID" value="Hba_19516"/>
</dbReference>
<proteinExistence type="predicted"/>
<feature type="region of interest" description="Disordered" evidence="2">
    <location>
        <begin position="291"/>
        <end position="318"/>
    </location>
</feature>
<feature type="repeat" description="ANK" evidence="1">
    <location>
        <begin position="144"/>
        <end position="168"/>
    </location>
</feature>
<feature type="region of interest" description="Disordered" evidence="2">
    <location>
        <begin position="114"/>
        <end position="142"/>
    </location>
</feature>
<dbReference type="SMART" id="SM00248">
    <property type="entry name" value="ANK"/>
    <property type="match status" value="3"/>
</dbReference>
<feature type="compositionally biased region" description="Basic and acidic residues" evidence="2">
    <location>
        <begin position="68"/>
        <end position="78"/>
    </location>
</feature>
<dbReference type="Pfam" id="PF00023">
    <property type="entry name" value="Ank"/>
    <property type="match status" value="1"/>
</dbReference>
<dbReference type="PANTHER" id="PTHR24149">
    <property type="entry name" value="ANKYRIN REPEAT DOMAIN-CONTAINING PROTEIN 12"/>
    <property type="match status" value="1"/>
</dbReference>
<keyword evidence="4" id="KW-1185">Reference proteome</keyword>
<name>A0A1I7XP50_HETBA</name>